<dbReference type="PANTHER" id="PTHR30461">
    <property type="entry name" value="DNA-INVERTASE FROM LAMBDOID PROPHAGE"/>
    <property type="match status" value="1"/>
</dbReference>
<keyword evidence="1" id="KW-0229">DNA integration</keyword>
<dbReference type="AlphaFoldDB" id="Q5WE11"/>
<keyword evidence="6" id="KW-0175">Coiled coil</keyword>
<dbReference type="InterPro" id="IPR006118">
    <property type="entry name" value="Recombinase_CS"/>
</dbReference>
<dbReference type="HOGENOM" id="CLU_010686_18_3_9"/>
<dbReference type="CDD" id="cd03768">
    <property type="entry name" value="SR_ResInv"/>
    <property type="match status" value="1"/>
</dbReference>
<dbReference type="RefSeq" id="WP_011247707.1">
    <property type="nucleotide sequence ID" value="NC_006582.1"/>
</dbReference>
<dbReference type="InterPro" id="IPR025827">
    <property type="entry name" value="Zn_ribbon_recom_dom"/>
</dbReference>
<reference evidence="9" key="2">
    <citation type="journal article" date="1995" name="Appl. Microbiol. Biotechnol.">
        <title>Purification and properties of an alkaline protease from alkalophilic Bacillus sp. KSM-K16.</title>
        <authorList>
            <person name="Kobayashi T."/>
            <person name="Hakamada Y."/>
            <person name="Adachi S."/>
            <person name="Hitomi J."/>
            <person name="Yoshimatsu T."/>
            <person name="Koike K."/>
            <person name="Kawai S."/>
            <person name="Ito S."/>
        </authorList>
    </citation>
    <scope>NUCLEOTIDE SEQUENCE [LARGE SCALE GENOMIC DNA]</scope>
    <source>
        <strain evidence="9">KSM-K16</strain>
    </source>
</reference>
<dbReference type="Gene3D" id="3.90.1750.20">
    <property type="entry name" value="Putative Large Serine Recombinase, Chain B, Domain 2"/>
    <property type="match status" value="1"/>
</dbReference>
<dbReference type="Pfam" id="PF07508">
    <property type="entry name" value="Recombinase"/>
    <property type="match status" value="1"/>
</dbReference>
<dbReference type="GO" id="GO:0015074">
    <property type="term" value="P:DNA integration"/>
    <property type="evidence" value="ECO:0007669"/>
    <property type="project" value="UniProtKB-KW"/>
</dbReference>
<dbReference type="InterPro" id="IPR050639">
    <property type="entry name" value="SSR_resolvase"/>
</dbReference>
<evidence type="ECO:0000256" key="2">
    <source>
        <dbReference type="ARBA" id="ARBA00023125"/>
    </source>
</evidence>
<dbReference type="EMBL" id="AP006627">
    <property type="protein sequence ID" value="BAD65399.1"/>
    <property type="molecule type" value="Genomic_DNA"/>
</dbReference>
<reference evidence="9" key="1">
    <citation type="journal article" date="1994" name="J. Ferment. Bioeng.">
        <title>Molecular cloning and nucleotide sequence of the gene for an alkaline protease from the alkalophilic Bacillus sp. KSM-K16.</title>
        <authorList>
            <person name="Hakamada Y."/>
            <person name="Kobayashi T."/>
            <person name="Hitomi J."/>
            <person name="Kawai S."/>
            <person name="Ito S."/>
        </authorList>
    </citation>
    <scope>NUCLEOTIDE SEQUENCE [LARGE SCALE GENOMIC DNA]</scope>
    <source>
        <strain evidence="9">KSM-K16</strain>
    </source>
</reference>
<dbReference type="PROSITE" id="PS00397">
    <property type="entry name" value="RECOMBINASES_1"/>
    <property type="match status" value="1"/>
</dbReference>
<evidence type="ECO:0000259" key="7">
    <source>
        <dbReference type="PROSITE" id="PS51736"/>
    </source>
</evidence>
<evidence type="ECO:0000256" key="1">
    <source>
        <dbReference type="ARBA" id="ARBA00022908"/>
    </source>
</evidence>
<feature type="active site" description="O-(5'-phospho-DNA)-serine intermediate" evidence="4 5">
    <location>
        <position position="10"/>
    </location>
</feature>
<dbReference type="Pfam" id="PF13408">
    <property type="entry name" value="Zn_ribbon_recom"/>
    <property type="match status" value="1"/>
</dbReference>
<feature type="coiled-coil region" evidence="6">
    <location>
        <begin position="354"/>
        <end position="409"/>
    </location>
</feature>
<dbReference type="PROSITE" id="PS51737">
    <property type="entry name" value="RECOMBINASE_DNA_BIND"/>
    <property type="match status" value="1"/>
</dbReference>
<gene>
    <name evidence="9" type="ordered locus">ABC2865</name>
</gene>
<evidence type="ECO:0000313" key="9">
    <source>
        <dbReference type="EMBL" id="BAD65399.1"/>
    </source>
</evidence>
<keyword evidence="10" id="KW-1185">Reference proteome</keyword>
<dbReference type="InterPro" id="IPR006119">
    <property type="entry name" value="Resolv_N"/>
</dbReference>
<evidence type="ECO:0000313" key="10">
    <source>
        <dbReference type="Proteomes" id="UP000001168"/>
    </source>
</evidence>
<dbReference type="Gene3D" id="3.40.50.1390">
    <property type="entry name" value="Resolvase, N-terminal catalytic domain"/>
    <property type="match status" value="1"/>
</dbReference>
<dbReference type="SUPFAM" id="SSF53041">
    <property type="entry name" value="Resolvase-like"/>
    <property type="match status" value="1"/>
</dbReference>
<dbReference type="KEGG" id="bcl:ABC2865"/>
<organism evidence="9 10">
    <name type="scientific">Shouchella clausii (strain KSM-K16)</name>
    <name type="common">Alkalihalobacillus clausii</name>
    <dbReference type="NCBI Taxonomy" id="66692"/>
    <lineage>
        <taxon>Bacteria</taxon>
        <taxon>Bacillati</taxon>
        <taxon>Bacillota</taxon>
        <taxon>Bacilli</taxon>
        <taxon>Bacillales</taxon>
        <taxon>Bacillaceae</taxon>
        <taxon>Shouchella</taxon>
    </lineage>
</organism>
<dbReference type="PROSITE" id="PS51736">
    <property type="entry name" value="RECOMBINASES_3"/>
    <property type="match status" value="1"/>
</dbReference>
<dbReference type="InterPro" id="IPR038109">
    <property type="entry name" value="DNA_bind_recomb_sf"/>
</dbReference>
<accession>Q5WE11</accession>
<evidence type="ECO:0000259" key="8">
    <source>
        <dbReference type="PROSITE" id="PS51737"/>
    </source>
</evidence>
<evidence type="ECO:0000256" key="6">
    <source>
        <dbReference type="SAM" id="Coils"/>
    </source>
</evidence>
<dbReference type="PANTHER" id="PTHR30461:SF23">
    <property type="entry name" value="DNA RECOMBINASE-RELATED"/>
    <property type="match status" value="1"/>
</dbReference>
<dbReference type="STRING" id="66692.ABC2865"/>
<sequence>MRTAVYIRVSTEEQVNEGYSISAQRERLQAYITSQNWDAVGFYVDEGVSAKNTERPQLKRMLKHIEEGFIDVVLVYRLDRLTRSVLDLYQLLDTFERNGCKFKSATEVYDTTTAMGRLFITLVAALAQWERENLGERVRMGMTQRTREGQWHGSSPAYGYKYENGIVSIDDEKANIVRWIYMSYIEGMSDRKLAVKLNEQGIPTQKGGAWRESTIRRILQNETYTGKLMWGVRVNKENAFSVDGAMPKIIEQGIFEKAQSIRKGRARVHPRQATSKHIFSGALRCARCGAAMKGHKKTDKGKEYRSYRCINRYNHTCDMPMISQKILEKTFITYFKDVEIVGSYQPPKENEESLLNVEKELEQIKKRRKKWQYAWANDLMSDEEYTERIREEEAKEEELLKVIDNKQKQTSAEEVSILSAFITEQWNKLDVLEKKTFIQNTVESIRVDKVTAQRQKDRVKILEVKFK</sequence>
<dbReference type="Pfam" id="PF00239">
    <property type="entry name" value="Resolvase"/>
    <property type="match status" value="1"/>
</dbReference>
<proteinExistence type="predicted"/>
<keyword evidence="2" id="KW-0238">DNA-binding</keyword>
<evidence type="ECO:0000256" key="4">
    <source>
        <dbReference type="PIRSR" id="PIRSR606118-50"/>
    </source>
</evidence>
<evidence type="ECO:0000256" key="5">
    <source>
        <dbReference type="PROSITE-ProRule" id="PRU10137"/>
    </source>
</evidence>
<reference evidence="9" key="3">
    <citation type="journal article" date="1997" name="Protein Eng.">
        <title>High-resolution crystal structure of M-protease: phylogeny aided analysis of the high-alkaline adaptation mechanism.</title>
        <authorList>
            <person name="Shirai T."/>
            <person name="Suzuki A."/>
            <person name="Yamane T."/>
            <person name="Ashida T."/>
            <person name="Kobayashi T."/>
            <person name="Ito S."/>
        </authorList>
    </citation>
    <scope>NUCLEOTIDE SEQUENCE [LARGE SCALE GENOMIC DNA]</scope>
    <source>
        <strain evidence="9">KSM-K16</strain>
    </source>
</reference>
<dbReference type="SMART" id="SM00857">
    <property type="entry name" value="Resolvase"/>
    <property type="match status" value="1"/>
</dbReference>
<dbReference type="OrthoDB" id="9811097at2"/>
<feature type="domain" description="Resolvase/invertase-type recombinase catalytic" evidence="7">
    <location>
        <begin position="2"/>
        <end position="149"/>
    </location>
</feature>
<dbReference type="InterPro" id="IPR011109">
    <property type="entry name" value="DNA_bind_recombinase_dom"/>
</dbReference>
<dbReference type="InterPro" id="IPR036162">
    <property type="entry name" value="Resolvase-like_N_sf"/>
</dbReference>
<dbReference type="eggNOG" id="COG1961">
    <property type="taxonomic scope" value="Bacteria"/>
</dbReference>
<evidence type="ECO:0000256" key="3">
    <source>
        <dbReference type="ARBA" id="ARBA00023172"/>
    </source>
</evidence>
<dbReference type="Proteomes" id="UP000001168">
    <property type="component" value="Chromosome"/>
</dbReference>
<keyword evidence="3" id="KW-0233">DNA recombination</keyword>
<dbReference type="GO" id="GO:0000150">
    <property type="term" value="F:DNA strand exchange activity"/>
    <property type="evidence" value="ECO:0007669"/>
    <property type="project" value="InterPro"/>
</dbReference>
<name>Q5WE11_SHOC1</name>
<reference evidence="9" key="4">
    <citation type="journal article" date="2007" name="Extremophiles">
        <title>Intragenomic diversity of the V1 regions of 16S rRNA genes in high-alkaline protease-producing Bacillus clausii spp.</title>
        <authorList>
            <person name="Kageyama Y."/>
            <person name="Takaki Y."/>
            <person name="Shimamura S."/>
            <person name="Nishi S."/>
            <person name="Nogi Y."/>
            <person name="Uchimura K."/>
            <person name="Kobayashi T."/>
            <person name="Hitomi J."/>
            <person name="Ozaki K."/>
            <person name="Kawai S."/>
            <person name="Ito S."/>
            <person name="Horikoshi K."/>
        </authorList>
    </citation>
    <scope>NUCLEOTIDE SEQUENCE [LARGE SCALE GENOMIC DNA]</scope>
    <source>
        <strain evidence="9">KSM-K16</strain>
    </source>
</reference>
<feature type="domain" description="Recombinase" evidence="8">
    <location>
        <begin position="157"/>
        <end position="268"/>
    </location>
</feature>
<protein>
    <submittedName>
        <fullName evidence="9">Site-specific recombinase for integration and excision</fullName>
    </submittedName>
</protein>
<dbReference type="GO" id="GO:0003677">
    <property type="term" value="F:DNA binding"/>
    <property type="evidence" value="ECO:0007669"/>
    <property type="project" value="UniProtKB-KW"/>
</dbReference>